<evidence type="ECO:0000313" key="2">
    <source>
        <dbReference type="Proteomes" id="UP000199516"/>
    </source>
</evidence>
<dbReference type="AlphaFoldDB" id="A0A1I2B367"/>
<keyword evidence="2" id="KW-1185">Reference proteome</keyword>
<proteinExistence type="predicted"/>
<dbReference type="Gene3D" id="3.40.50.620">
    <property type="entry name" value="HUPs"/>
    <property type="match status" value="1"/>
</dbReference>
<dbReference type="OrthoDB" id="9806130at2"/>
<dbReference type="RefSeq" id="WP_091658059.1">
    <property type="nucleotide sequence ID" value="NZ_FONT01000002.1"/>
</dbReference>
<accession>A0A1I2B367</accession>
<sequence>MNVNPEEERLLVCVRYGYTGRKLIKRGGHLARKLNADLTILIFDAMPDDEYAYHKEIDIPIFKQLAKEYGAKVIIKKARSFDITRVIAKAAEKEKATQIVIGQVVESVLTNLLGRSIVDVLLKKLPNADLHVVPIERSFGTEFDYDLGTKAYLLEKPDGTYHMTFIDPKHRAAKQGIFFKSLHTDFNNGIFAYHTEDDQIIETRVKENIVYSLEDIDVDEDH</sequence>
<dbReference type="STRING" id="930128.SAMN05192532_10245"/>
<dbReference type="GO" id="GO:0000155">
    <property type="term" value="F:phosphorelay sensor kinase activity"/>
    <property type="evidence" value="ECO:0007669"/>
    <property type="project" value="TreeGrafter"/>
</dbReference>
<organism evidence="1 2">
    <name type="scientific">Alteribacillus iranensis</name>
    <dbReference type="NCBI Taxonomy" id="930128"/>
    <lineage>
        <taxon>Bacteria</taxon>
        <taxon>Bacillati</taxon>
        <taxon>Bacillota</taxon>
        <taxon>Bacilli</taxon>
        <taxon>Bacillales</taxon>
        <taxon>Bacillaceae</taxon>
        <taxon>Alteribacillus</taxon>
    </lineage>
</organism>
<dbReference type="InterPro" id="IPR014729">
    <property type="entry name" value="Rossmann-like_a/b/a_fold"/>
</dbReference>
<dbReference type="PANTHER" id="PTHR45569">
    <property type="entry name" value="SENSOR PROTEIN KDPD"/>
    <property type="match status" value="1"/>
</dbReference>
<evidence type="ECO:0000313" key="1">
    <source>
        <dbReference type="EMBL" id="SFE50328.1"/>
    </source>
</evidence>
<dbReference type="InterPro" id="IPR052023">
    <property type="entry name" value="Histidine_kinase_KdpD"/>
</dbReference>
<gene>
    <name evidence="1" type="ORF">SAMN05192532_10245</name>
</gene>
<dbReference type="SUPFAM" id="SSF52402">
    <property type="entry name" value="Adenine nucleotide alpha hydrolases-like"/>
    <property type="match status" value="1"/>
</dbReference>
<keyword evidence="1" id="KW-0418">Kinase</keyword>
<name>A0A1I2B367_9BACI</name>
<dbReference type="Proteomes" id="UP000199516">
    <property type="component" value="Unassembled WGS sequence"/>
</dbReference>
<protein>
    <submittedName>
        <fullName evidence="1">Two-component system, OmpR family, sensor histidine kinase KdpD</fullName>
    </submittedName>
</protein>
<dbReference type="PANTHER" id="PTHR45569:SF1">
    <property type="entry name" value="SENSOR PROTEIN KDPD"/>
    <property type="match status" value="1"/>
</dbReference>
<keyword evidence="1" id="KW-0808">Transferase</keyword>
<dbReference type="GO" id="GO:0005886">
    <property type="term" value="C:plasma membrane"/>
    <property type="evidence" value="ECO:0007669"/>
    <property type="project" value="TreeGrafter"/>
</dbReference>
<dbReference type="EMBL" id="FONT01000002">
    <property type="protein sequence ID" value="SFE50328.1"/>
    <property type="molecule type" value="Genomic_DNA"/>
</dbReference>
<reference evidence="1 2" key="1">
    <citation type="submission" date="2016-10" db="EMBL/GenBank/DDBJ databases">
        <authorList>
            <person name="de Groot N.N."/>
        </authorList>
    </citation>
    <scope>NUCLEOTIDE SEQUENCE [LARGE SCALE GENOMIC DNA]</scope>
    <source>
        <strain evidence="1 2">DSM 23995</strain>
    </source>
</reference>